<keyword evidence="2 4" id="KW-0378">Hydrolase</keyword>
<reference evidence="6 7" key="1">
    <citation type="submission" date="2016-10" db="EMBL/GenBank/DDBJ databases">
        <authorList>
            <person name="Varghese N."/>
            <person name="Submissions S."/>
        </authorList>
    </citation>
    <scope>NUCLEOTIDE SEQUENCE [LARGE SCALE GENOMIC DNA]</scope>
    <source>
        <strain evidence="7">ATCC 20501</strain>
        <strain evidence="5 6">CGMCC 4.3529</strain>
    </source>
</reference>
<dbReference type="InterPro" id="IPR050792">
    <property type="entry name" value="ADP-ribosylglycohydrolase"/>
</dbReference>
<dbReference type="Pfam" id="PF03747">
    <property type="entry name" value="ADP_ribosyl_GH"/>
    <property type="match status" value="2"/>
</dbReference>
<dbReference type="Proteomes" id="UP000236729">
    <property type="component" value="Unassembled WGS sequence"/>
</dbReference>
<dbReference type="EMBL" id="FNVB01000009">
    <property type="protein sequence ID" value="SEG92944.1"/>
    <property type="molecule type" value="Genomic_DNA"/>
</dbReference>
<evidence type="ECO:0000256" key="2">
    <source>
        <dbReference type="ARBA" id="ARBA00022801"/>
    </source>
</evidence>
<organism evidence="4 7">
    <name type="scientific">Saccharopolyspora kobensis</name>
    <dbReference type="NCBI Taxonomy" id="146035"/>
    <lineage>
        <taxon>Bacteria</taxon>
        <taxon>Bacillati</taxon>
        <taxon>Actinomycetota</taxon>
        <taxon>Actinomycetes</taxon>
        <taxon>Pseudonocardiales</taxon>
        <taxon>Pseudonocardiaceae</taxon>
        <taxon>Saccharopolyspora</taxon>
    </lineage>
</organism>
<dbReference type="PANTHER" id="PTHR16222:SF24">
    <property type="entry name" value="ADP-RIBOSYLHYDROLASE ARH3"/>
    <property type="match status" value="1"/>
</dbReference>
<name>A0A1H6E7L8_9PSEU</name>
<feature type="binding site" evidence="3">
    <location>
        <position position="731"/>
    </location>
    <ligand>
        <name>Mg(2+)</name>
        <dbReference type="ChEBI" id="CHEBI:18420"/>
        <label>1</label>
    </ligand>
</feature>
<comment type="cofactor">
    <cofactor evidence="3">
        <name>Mg(2+)</name>
        <dbReference type="ChEBI" id="CHEBI:18420"/>
    </cofactor>
    <text evidence="3">Binds 2 magnesium ions per subunit.</text>
</comment>
<evidence type="ECO:0000313" key="4">
    <source>
        <dbReference type="EMBL" id="SEG92944.1"/>
    </source>
</evidence>
<dbReference type="EMBL" id="FOME01000004">
    <property type="protein sequence ID" value="SFD41511.1"/>
    <property type="molecule type" value="Genomic_DNA"/>
</dbReference>
<dbReference type="PANTHER" id="PTHR16222">
    <property type="entry name" value="ADP-RIBOSYLGLYCOHYDROLASE"/>
    <property type="match status" value="1"/>
</dbReference>
<gene>
    <name evidence="4" type="ORF">SAMN02982929_05696</name>
    <name evidence="5" type="ORF">SAMN05216506_104225</name>
</gene>
<proteinExistence type="inferred from homology"/>
<dbReference type="InterPro" id="IPR005502">
    <property type="entry name" value="Ribosyl_crysJ1"/>
</dbReference>
<sequence length="788" mass="83219">MDESRLDDSERALLAAWRAARAGERHRDPVEQRLLETWRQWRERPATRPLWATALQHRLGDESPPVPATGLADRDGPLPEAPGRVLGMLLGGAVGEFVALGEVGHRTGALLFALEGLIRAHTQARASGDGEPLGFALSGLRRWMHTRGVPWQDCGTDIAHPNGWLVRERLLHSPRTDEPTMLTALARVAAGHAPGSRKHPINSSDSATAVPLGALAALWSGDPGTVFALGGDLAALTHGHVKGHSPASVLATAMLWLLRGNSLETSLRQGISGWQSARTTLSHALRLGLVSPAGSHPGPANLDAMQSGRSGLAALAIAMRVALACEDDFAAAVRSASDHSGDTASSAMLCGQLLGALHGPTAIPAELLDELPITALVERIAGDAAAEFGPYPDESDGWELRYPTTDTAEPAPSTTDYRTGLTAVPRLAASRDRFLGAVLGCAVGEALGIPVAADSWDEIRSRHGAEGLTGYVPAGHPSGRLGSDTQLLLFSLEGTIRANISRRTTGTADPTRHIQHAYQRWLHTQHLSWPRAAGEFLRGTPEPDGWLVQQRALFQTRNPGRTMMRTLIAFAKGQQPMGTPEQPASDSPGSSAIMRAVPAALWSSDPAEVFDVGMRTAALTHGHPTARLSAGALAFLVSRLLAGESLAAAVDDVLGQLAPHSGHDEVTRRIGTAVRLAREGRVPPEDLERSLGTGSTAAESLAIGLYAAMISDGDFDAALPVAVNHSGNSATTGAVCGSLVGAVAGARRIPERWTAELELHEVIERLAHDAVLEFGPRPPAWADRYPPT</sequence>
<dbReference type="GO" id="GO:0016787">
    <property type="term" value="F:hydrolase activity"/>
    <property type="evidence" value="ECO:0007669"/>
    <property type="project" value="UniProtKB-KW"/>
</dbReference>
<dbReference type="SMR" id="A0A1H6E7L8"/>
<keyword evidence="3" id="KW-0460">Magnesium</keyword>
<dbReference type="GO" id="GO:0046872">
    <property type="term" value="F:metal ion binding"/>
    <property type="evidence" value="ECO:0007669"/>
    <property type="project" value="UniProtKB-KW"/>
</dbReference>
<accession>A0A1I1S4R5</accession>
<keyword evidence="6" id="KW-1185">Reference proteome</keyword>
<protein>
    <submittedName>
        <fullName evidence="4">ADP-ribosylglycohydrolase</fullName>
    </submittedName>
</protein>
<dbReference type="SUPFAM" id="SSF101478">
    <property type="entry name" value="ADP-ribosylglycohydrolase"/>
    <property type="match status" value="2"/>
</dbReference>
<dbReference type="InterPro" id="IPR036705">
    <property type="entry name" value="Ribosyl_crysJ1_sf"/>
</dbReference>
<dbReference type="Proteomes" id="UP000199690">
    <property type="component" value="Unassembled WGS sequence"/>
</dbReference>
<evidence type="ECO:0000256" key="3">
    <source>
        <dbReference type="PIRSR" id="PIRSR605502-1"/>
    </source>
</evidence>
<evidence type="ECO:0000313" key="6">
    <source>
        <dbReference type="Proteomes" id="UP000199690"/>
    </source>
</evidence>
<reference evidence="4" key="2">
    <citation type="submission" date="2016-10" db="EMBL/GenBank/DDBJ databases">
        <authorList>
            <person name="de Groot N.N."/>
        </authorList>
    </citation>
    <scope>NUCLEOTIDE SEQUENCE [LARGE SCALE GENOMIC DNA]</scope>
    <source>
        <strain evidence="4">ATCC 20501</strain>
    </source>
</reference>
<keyword evidence="3" id="KW-0479">Metal-binding</keyword>
<dbReference type="Gene3D" id="1.10.4080.10">
    <property type="entry name" value="ADP-ribosylation/Crystallin J1"/>
    <property type="match status" value="2"/>
</dbReference>
<evidence type="ECO:0000313" key="5">
    <source>
        <dbReference type="EMBL" id="SFD41511.1"/>
    </source>
</evidence>
<dbReference type="RefSeq" id="WP_093351675.1">
    <property type="nucleotide sequence ID" value="NZ_FNVB01000009.1"/>
</dbReference>
<evidence type="ECO:0000256" key="1">
    <source>
        <dbReference type="ARBA" id="ARBA00010702"/>
    </source>
</evidence>
<comment type="similarity">
    <text evidence="1">Belongs to the ADP-ribosylglycohydrolase family.</text>
</comment>
<evidence type="ECO:0000313" key="7">
    <source>
        <dbReference type="Proteomes" id="UP000236729"/>
    </source>
</evidence>
<dbReference type="AlphaFoldDB" id="A0A1H6E7L8"/>
<accession>A0A1H6E7L8</accession>